<reference evidence="5 6" key="1">
    <citation type="journal article" date="2008" name="Nature">
        <title>The Trichoplax genome and the nature of placozoans.</title>
        <authorList>
            <person name="Srivastava M."/>
            <person name="Begovic E."/>
            <person name="Chapman J."/>
            <person name="Putnam N.H."/>
            <person name="Hellsten U."/>
            <person name="Kawashima T."/>
            <person name="Kuo A."/>
            <person name="Mitros T."/>
            <person name="Salamov A."/>
            <person name="Carpenter M.L."/>
            <person name="Signorovitch A.Y."/>
            <person name="Moreno M.A."/>
            <person name="Kamm K."/>
            <person name="Grimwood J."/>
            <person name="Schmutz J."/>
            <person name="Shapiro H."/>
            <person name="Grigoriev I.V."/>
            <person name="Buss L.W."/>
            <person name="Schierwater B."/>
            <person name="Dellaporta S.L."/>
            <person name="Rokhsar D.S."/>
        </authorList>
    </citation>
    <scope>NUCLEOTIDE SEQUENCE [LARGE SCALE GENOMIC DNA]</scope>
    <source>
        <strain evidence="5 6">Grell-BS-1999</strain>
    </source>
</reference>
<protein>
    <submittedName>
        <fullName evidence="5">Uncharacterized protein</fullName>
    </submittedName>
</protein>
<dbReference type="RefSeq" id="XP_002107840.1">
    <property type="nucleotide sequence ID" value="XM_002107804.1"/>
</dbReference>
<dbReference type="KEGG" id="tad:TRIADDRAFT_51756"/>
<dbReference type="SUPFAM" id="SSF47576">
    <property type="entry name" value="Calponin-homology domain, CH-domain"/>
    <property type="match status" value="1"/>
</dbReference>
<feature type="repeat" description="ANK" evidence="3">
    <location>
        <begin position="534"/>
        <end position="566"/>
    </location>
</feature>
<evidence type="ECO:0000256" key="1">
    <source>
        <dbReference type="ARBA" id="ARBA00022737"/>
    </source>
</evidence>
<evidence type="ECO:0000256" key="4">
    <source>
        <dbReference type="SAM" id="Coils"/>
    </source>
</evidence>
<dbReference type="PANTHER" id="PTHR24171">
    <property type="entry name" value="ANKYRIN REPEAT DOMAIN-CONTAINING PROTEIN 39-RELATED"/>
    <property type="match status" value="1"/>
</dbReference>
<keyword evidence="2 3" id="KW-0040">ANK repeat</keyword>
<feature type="repeat" description="ANK" evidence="3">
    <location>
        <begin position="501"/>
        <end position="533"/>
    </location>
</feature>
<feature type="repeat" description="ANK" evidence="3">
    <location>
        <begin position="874"/>
        <end position="906"/>
    </location>
</feature>
<feature type="repeat" description="ANK" evidence="3">
    <location>
        <begin position="629"/>
        <end position="662"/>
    </location>
</feature>
<evidence type="ECO:0000256" key="3">
    <source>
        <dbReference type="PROSITE-ProRule" id="PRU00023"/>
    </source>
</evidence>
<dbReference type="InParanoid" id="B3RKT3"/>
<accession>B3RKT3</accession>
<keyword evidence="1" id="KW-0677">Repeat</keyword>
<dbReference type="PROSITE" id="PS50297">
    <property type="entry name" value="ANK_REP_REGION"/>
    <property type="match status" value="3"/>
</dbReference>
<dbReference type="PhylomeDB" id="B3RKT3"/>
<feature type="coiled-coil region" evidence="4">
    <location>
        <begin position="325"/>
        <end position="352"/>
    </location>
</feature>
<dbReference type="HOGENOM" id="CLU_012389_0_0_1"/>
<dbReference type="PRINTS" id="PR01415">
    <property type="entry name" value="ANKYRIN"/>
</dbReference>
<feature type="repeat" description="ANK" evidence="3">
    <location>
        <begin position="840"/>
        <end position="873"/>
    </location>
</feature>
<gene>
    <name evidence="5" type="ORF">TRIADDRAFT_51756</name>
</gene>
<dbReference type="Gene3D" id="1.25.40.20">
    <property type="entry name" value="Ankyrin repeat-containing domain"/>
    <property type="match status" value="3"/>
</dbReference>
<dbReference type="SUPFAM" id="SSF48403">
    <property type="entry name" value="Ankyrin repeat"/>
    <property type="match status" value="2"/>
</dbReference>
<proteinExistence type="predicted"/>
<evidence type="ECO:0000313" key="6">
    <source>
        <dbReference type="Proteomes" id="UP000009022"/>
    </source>
</evidence>
<dbReference type="EMBL" id="DS985241">
    <property type="protein sequence ID" value="EDV28638.1"/>
    <property type="molecule type" value="Genomic_DNA"/>
</dbReference>
<dbReference type="PROSITE" id="PS50088">
    <property type="entry name" value="ANK_REPEAT"/>
    <property type="match status" value="5"/>
</dbReference>
<dbReference type="InterPro" id="IPR002110">
    <property type="entry name" value="Ankyrin_rpt"/>
</dbReference>
<dbReference type="eggNOG" id="KOG4177">
    <property type="taxonomic scope" value="Eukaryota"/>
</dbReference>
<dbReference type="PANTHER" id="PTHR24171:SF8">
    <property type="entry name" value="BRCA1-ASSOCIATED RING DOMAIN PROTEIN 1"/>
    <property type="match status" value="1"/>
</dbReference>
<organism evidence="5 6">
    <name type="scientific">Trichoplax adhaerens</name>
    <name type="common">Trichoplax reptans</name>
    <dbReference type="NCBI Taxonomy" id="10228"/>
    <lineage>
        <taxon>Eukaryota</taxon>
        <taxon>Metazoa</taxon>
        <taxon>Placozoa</taxon>
        <taxon>Uniplacotomia</taxon>
        <taxon>Trichoplacea</taxon>
        <taxon>Trichoplacidae</taxon>
        <taxon>Trichoplax</taxon>
    </lineage>
</organism>
<dbReference type="AlphaFoldDB" id="B3RKT3"/>
<evidence type="ECO:0000256" key="2">
    <source>
        <dbReference type="ARBA" id="ARBA00023043"/>
    </source>
</evidence>
<keyword evidence="6" id="KW-1185">Reference proteome</keyword>
<name>B3RKT3_TRIAD</name>
<dbReference type="SMART" id="SM00248">
    <property type="entry name" value="ANK"/>
    <property type="match status" value="10"/>
</dbReference>
<dbReference type="GeneID" id="6749055"/>
<sequence length="988" mass="112343">MSVLRCRLNGFSAWINVRLQPYEHQINNALTDLMKGTNLHTFLLSLTGRKPRKIKSFENEIVPDDTVVDCNLFVRKSAEQIFDLLWMIVSQDIWFLWQQMDFLRSNDPRKLTVTPLSWTPPEPPPPRPQSARKISLLQGFRSAAFITEGEVKEFNPKDLKDEECDRLRLSRRKGNRDEYPFPEECVIDLINNQLKLTREGKKLKIEALNELADGRILCALVNSFVPGTFTTEVLLNDRWSMNLAIKTAGDMFDGSHPIHSGDLVEADSVGLCAFWASFFMLGYKYRQSMAALQTRKNLHLKCLELKSEFDQFPAVVSSMAHLQRRTQIVSNLRELEEEIATIETNYDLEMCEKWKERVERVQSEQLTNGTGYYSSSTRETVWNGRRMILKDKKSGHFYDDFTTRRKNHSDVRSILGLDPYEVVEISPNDASNYEVYFESPSRNKMLKVGTKFVYQVFPGNTLICERLYHRAAKMGELDTIKKLVIFFKKAESFVNSREKRSGNTALHLACKHGHKDVVIYLLECGANINALNNHGNTALFVSIENLHRDISQLLIEWGIDVMTKNLHDKTVFETIRNKEFGDYLKGKYEELKSLVPDIINGNAARIEESIKNHIANVSTFASLRSRFINGSTLLHMAAHHGNIAAIKLLLFDNRLDVNVLDYKGATALHRAHNEEIATLLLDFGAHVDAVDDEGNTPLHTKCYGTATKRTEMDTLYVLINREAPLTARNNKGLLPVHCAAMQGRIDALQLLFQYDKVKGAIKKSLKQEDEKIPSLVYLAIANDFLKCAKWLIDNHMQFRTGEQNTLVHKLLVEQIPSSDRAITFQFLLANGANPNPNYPGGNRAIHLAAGLSGNPDVLELLITHGAEINVMNADNSSPLFFATKVNNYRCASVLIKSGANIRIKNTQGLTAFDYIEDFDEWIDSRHFDDDTIAKLKAYKIKHSRDLIHAISHKIKGSNQEERRIDIAKNSYALSKASNSRSVVSLPHI</sequence>
<dbReference type="OMA" id="CILDMVN"/>
<dbReference type="OrthoDB" id="424503at2759"/>
<dbReference type="InterPro" id="IPR036770">
    <property type="entry name" value="Ankyrin_rpt-contain_sf"/>
</dbReference>
<evidence type="ECO:0000313" key="5">
    <source>
        <dbReference type="EMBL" id="EDV28638.1"/>
    </source>
</evidence>
<dbReference type="Proteomes" id="UP000009022">
    <property type="component" value="Unassembled WGS sequence"/>
</dbReference>
<dbReference type="CTD" id="6749055"/>
<dbReference type="InterPro" id="IPR036872">
    <property type="entry name" value="CH_dom_sf"/>
</dbReference>
<keyword evidence="4" id="KW-0175">Coiled coil</keyword>
<dbReference type="STRING" id="10228.B3RKT3"/>
<dbReference type="Pfam" id="PF12796">
    <property type="entry name" value="Ank_2"/>
    <property type="match status" value="3"/>
</dbReference>